<dbReference type="GO" id="GO:0016020">
    <property type="term" value="C:membrane"/>
    <property type="evidence" value="ECO:0007669"/>
    <property type="project" value="InterPro"/>
</dbReference>
<dbReference type="PATRIC" id="fig|536227.13.peg.3213"/>
<dbReference type="PANTHER" id="PTHR32089">
    <property type="entry name" value="METHYL-ACCEPTING CHEMOTAXIS PROTEIN MCPB"/>
    <property type="match status" value="1"/>
</dbReference>
<proteinExistence type="inferred from homology"/>
<accession>C6PWY1</accession>
<name>C6PWY1_9CLOT</name>
<dbReference type="Proteomes" id="UP000004198">
    <property type="component" value="Unassembled WGS sequence"/>
</dbReference>
<keyword evidence="6" id="KW-1185">Reference proteome</keyword>
<comment type="similarity">
    <text evidence="2">Belongs to the methyl-accepting chemotaxis (MCP) protein family.</text>
</comment>
<evidence type="ECO:0000256" key="3">
    <source>
        <dbReference type="PROSITE-ProRule" id="PRU00284"/>
    </source>
</evidence>
<dbReference type="GO" id="GO:0007165">
    <property type="term" value="P:signal transduction"/>
    <property type="evidence" value="ECO:0007669"/>
    <property type="project" value="UniProtKB-KW"/>
</dbReference>
<dbReference type="AlphaFoldDB" id="C6PWY1"/>
<feature type="domain" description="Methyl-accepting transducer" evidence="4">
    <location>
        <begin position="60"/>
        <end position="311"/>
    </location>
</feature>
<dbReference type="SUPFAM" id="SSF58104">
    <property type="entry name" value="Methyl-accepting chemotaxis protein (MCP) signaling domain"/>
    <property type="match status" value="1"/>
</dbReference>
<dbReference type="InterPro" id="IPR004089">
    <property type="entry name" value="MCPsignal_dom"/>
</dbReference>
<evidence type="ECO:0000256" key="2">
    <source>
        <dbReference type="ARBA" id="ARBA00029447"/>
    </source>
</evidence>
<dbReference type="PROSITE" id="PS50111">
    <property type="entry name" value="CHEMOTAXIS_TRANSDUC_2"/>
    <property type="match status" value="1"/>
</dbReference>
<dbReference type="EMBL" id="ACVI01000059">
    <property type="protein sequence ID" value="EET86287.1"/>
    <property type="molecule type" value="Genomic_DNA"/>
</dbReference>
<gene>
    <name evidence="5" type="ORF">CcarbDRAFT_3298</name>
</gene>
<dbReference type="eggNOG" id="COG0840">
    <property type="taxonomic scope" value="Bacteria"/>
</dbReference>
<evidence type="ECO:0000313" key="6">
    <source>
        <dbReference type="Proteomes" id="UP000004198"/>
    </source>
</evidence>
<dbReference type="GO" id="GO:0004888">
    <property type="term" value="F:transmembrane signaling receptor activity"/>
    <property type="evidence" value="ECO:0007669"/>
    <property type="project" value="InterPro"/>
</dbReference>
<dbReference type="InterPro" id="IPR004090">
    <property type="entry name" value="Chemotax_Me-accpt_rcpt"/>
</dbReference>
<evidence type="ECO:0000313" key="5">
    <source>
        <dbReference type="EMBL" id="EET86287.1"/>
    </source>
</evidence>
<reference evidence="5 6" key="1">
    <citation type="submission" date="2009-06" db="EMBL/GenBank/DDBJ databases">
        <title>The draft genome of Clostridium carboxidivorans P7.</title>
        <authorList>
            <consortium name="US DOE Joint Genome Institute (JGI-PGF)"/>
            <person name="Lucas S."/>
            <person name="Copeland A."/>
            <person name="Lapidus A."/>
            <person name="Glavina del Rio T."/>
            <person name="Tice H."/>
            <person name="Bruce D."/>
            <person name="Goodwin L."/>
            <person name="Pitluck S."/>
            <person name="Larimer F."/>
            <person name="Land M.L."/>
            <person name="Hauser L."/>
            <person name="Hemme C.L."/>
        </authorList>
    </citation>
    <scope>NUCLEOTIDE SEQUENCE [LARGE SCALE GENOMIC DNA]</scope>
    <source>
        <strain evidence="5 6">P7</strain>
    </source>
</reference>
<dbReference type="RefSeq" id="WP_007062183.1">
    <property type="nucleotide sequence ID" value="NZ_ACVI01000059.1"/>
</dbReference>
<dbReference type="Gene3D" id="1.10.287.950">
    <property type="entry name" value="Methyl-accepting chemotaxis protein"/>
    <property type="match status" value="1"/>
</dbReference>
<evidence type="ECO:0000256" key="1">
    <source>
        <dbReference type="ARBA" id="ARBA00023224"/>
    </source>
</evidence>
<protein>
    <submittedName>
        <fullName evidence="5">Methyl-accepting chemotaxis sensory transducer</fullName>
    </submittedName>
</protein>
<dbReference type="Pfam" id="PF00015">
    <property type="entry name" value="MCPsignal"/>
    <property type="match status" value="1"/>
</dbReference>
<comment type="caution">
    <text evidence="5">The sequence shown here is derived from an EMBL/GenBank/DDBJ whole genome shotgun (WGS) entry which is preliminary data.</text>
</comment>
<sequence length="345" mass="38669">MKNVCKKVGCFFRTIIGNHKLQDIDESDAKIDSNIRKENLNNIKDVSCKVKENTSNVKMLISEIQESANNNLNISEKLTEEISDISDKAKEMSSSIKEIEKLTSLIADKSSESCENVHIVNNESKNLKNQILQSIEGSKVMLDKIKSDLNDSIENSKEVEKIYTFSDDIIKITKQTNLLALNASIEAARAGEAGKGFNVVAGEVRKLAEESEKIAKNINGVINNVSSSVKNLSRCSYEVMDYLSKVVNKDYDKYMKVCEQYDKEIINFSNIMNEVSDSTEKINVSVEDITNVVDRVANTISKSSDNVTEMSFDILNTVDKVFEVQNKVEFSEEEIGKLNSLIQDI</sequence>
<organism evidence="5 6">
    <name type="scientific">Clostridium carboxidivorans P7</name>
    <dbReference type="NCBI Taxonomy" id="536227"/>
    <lineage>
        <taxon>Bacteria</taxon>
        <taxon>Bacillati</taxon>
        <taxon>Bacillota</taxon>
        <taxon>Clostridia</taxon>
        <taxon>Eubacteriales</taxon>
        <taxon>Clostridiaceae</taxon>
        <taxon>Clostridium</taxon>
    </lineage>
</organism>
<keyword evidence="1 3" id="KW-0807">Transducer</keyword>
<dbReference type="OrthoDB" id="9760371at2"/>
<dbReference type="STRING" id="536227.Ccar_15325"/>
<dbReference type="PRINTS" id="PR00260">
    <property type="entry name" value="CHEMTRNSDUCR"/>
</dbReference>
<dbReference type="PANTHER" id="PTHR32089:SF112">
    <property type="entry name" value="LYSOZYME-LIKE PROTEIN-RELATED"/>
    <property type="match status" value="1"/>
</dbReference>
<dbReference type="GO" id="GO:0006935">
    <property type="term" value="P:chemotaxis"/>
    <property type="evidence" value="ECO:0007669"/>
    <property type="project" value="InterPro"/>
</dbReference>
<dbReference type="KEGG" id="cck:Ccar_15325"/>
<dbReference type="SMART" id="SM00283">
    <property type="entry name" value="MA"/>
    <property type="match status" value="1"/>
</dbReference>
<evidence type="ECO:0000259" key="4">
    <source>
        <dbReference type="PROSITE" id="PS50111"/>
    </source>
</evidence>